<organism evidence="9 10">
    <name type="scientific">Corynebacterium diphtheriae</name>
    <dbReference type="NCBI Taxonomy" id="1717"/>
    <lineage>
        <taxon>Bacteria</taxon>
        <taxon>Bacillati</taxon>
        <taxon>Actinomycetota</taxon>
        <taxon>Actinomycetes</taxon>
        <taxon>Mycobacteriales</taxon>
        <taxon>Corynebacteriaceae</taxon>
        <taxon>Corynebacterium</taxon>
    </lineage>
</organism>
<comment type="subcellular location">
    <subcellularLocation>
        <location evidence="7">Cell membrane</location>
        <topology evidence="7">Multi-pass membrane protein</topology>
    </subcellularLocation>
</comment>
<dbReference type="KEGG" id="cdi:DIP0052"/>
<dbReference type="OMA" id="WNIVVGF"/>
<keyword evidence="1 7" id="KW-1003">Cell membrane</keyword>
<keyword evidence="2 7" id="KW-0132">Cell division</keyword>
<comment type="function">
    <text evidence="7">Involved in cell division.</text>
</comment>
<dbReference type="HAMAP" id="MF_00631">
    <property type="entry name" value="CrgA"/>
    <property type="match status" value="1"/>
</dbReference>
<evidence type="ECO:0000256" key="1">
    <source>
        <dbReference type="ARBA" id="ARBA00022475"/>
    </source>
</evidence>
<sequence>MPKSKINHSSTAYTAGSTANRTPVKINSTGTPLWYKIIMFGLILAGLLWLIVNYLAGQDISFMTELGPWNYGIGFGLFIIGLLMTMGWR</sequence>
<dbReference type="Pfam" id="PF06781">
    <property type="entry name" value="CrgA"/>
    <property type="match status" value="1"/>
</dbReference>
<dbReference type="InterPro" id="IPR009619">
    <property type="entry name" value="CrgA"/>
</dbReference>
<evidence type="ECO:0000256" key="3">
    <source>
        <dbReference type="ARBA" id="ARBA00022692"/>
    </source>
</evidence>
<reference evidence="9 10" key="1">
    <citation type="submission" date="2020-02" db="EMBL/GenBank/DDBJ databases">
        <authorList>
            <person name="Brisse S."/>
        </authorList>
    </citation>
    <scope>NUCLEOTIDE SEQUENCE [LARGE SCALE GENOMIC DNA]</scope>
    <source>
        <strain evidence="9">CIP107547</strain>
    </source>
</reference>
<protein>
    <recommendedName>
        <fullName evidence="7">Cell division protein CrgA</fullName>
    </recommendedName>
</protein>
<dbReference type="RefSeq" id="WP_003849883.1">
    <property type="nucleotide sequence ID" value="NZ_CABVGJ010000016.1"/>
</dbReference>
<keyword evidence="3 7" id="KW-0812">Transmembrane</keyword>
<feature type="transmembrane region" description="Helical" evidence="7">
    <location>
        <begin position="33"/>
        <end position="56"/>
    </location>
</feature>
<keyword evidence="4 7" id="KW-1133">Transmembrane helix</keyword>
<dbReference type="GO" id="GO:0005886">
    <property type="term" value="C:plasma membrane"/>
    <property type="evidence" value="ECO:0007669"/>
    <property type="project" value="UniProtKB-SubCell"/>
</dbReference>
<dbReference type="GeneID" id="29422199"/>
<evidence type="ECO:0000256" key="4">
    <source>
        <dbReference type="ARBA" id="ARBA00022989"/>
    </source>
</evidence>
<evidence type="ECO:0000256" key="5">
    <source>
        <dbReference type="ARBA" id="ARBA00023136"/>
    </source>
</evidence>
<accession>A0A0D6FAU1</accession>
<gene>
    <name evidence="7" type="primary">crgA</name>
    <name evidence="9" type="ORF">CIP107547_00169</name>
</gene>
<dbReference type="AlphaFoldDB" id="A0A0D6FAU1"/>
<evidence type="ECO:0000256" key="7">
    <source>
        <dbReference type="HAMAP-Rule" id="MF_00631"/>
    </source>
</evidence>
<dbReference type="OrthoDB" id="5189646at2"/>
<name>A0A0D6FAU1_CORDP</name>
<feature type="region of interest" description="Disordered" evidence="8">
    <location>
        <begin position="1"/>
        <end position="22"/>
    </location>
</feature>
<keyword evidence="6 7" id="KW-0131">Cell cycle</keyword>
<evidence type="ECO:0000313" key="9">
    <source>
        <dbReference type="EMBL" id="CAB0579234.1"/>
    </source>
</evidence>
<evidence type="ECO:0000256" key="6">
    <source>
        <dbReference type="ARBA" id="ARBA00023306"/>
    </source>
</evidence>
<dbReference type="EMBL" id="CADDAV010000001">
    <property type="protein sequence ID" value="CAB0579234.1"/>
    <property type="molecule type" value="Genomic_DNA"/>
</dbReference>
<evidence type="ECO:0000313" key="10">
    <source>
        <dbReference type="Proteomes" id="UP000480222"/>
    </source>
</evidence>
<dbReference type="KEGG" id="cdip:ERS451417_00048"/>
<dbReference type="NCBIfam" id="NF001194">
    <property type="entry name" value="PRK00159.1"/>
    <property type="match status" value="1"/>
</dbReference>
<comment type="caution">
    <text evidence="9">The sequence shown here is derived from an EMBL/GenBank/DDBJ whole genome shotgun (WGS) entry which is preliminary data.</text>
</comment>
<keyword evidence="5 7" id="KW-0472">Membrane</keyword>
<proteinExistence type="inferred from homology"/>
<feature type="compositionally biased region" description="Polar residues" evidence="8">
    <location>
        <begin position="7"/>
        <end position="22"/>
    </location>
</feature>
<dbReference type="GO" id="GO:0051301">
    <property type="term" value="P:cell division"/>
    <property type="evidence" value="ECO:0007669"/>
    <property type="project" value="UniProtKB-UniRule"/>
</dbReference>
<feature type="transmembrane region" description="Helical" evidence="7">
    <location>
        <begin position="68"/>
        <end position="88"/>
    </location>
</feature>
<evidence type="ECO:0000256" key="2">
    <source>
        <dbReference type="ARBA" id="ARBA00022618"/>
    </source>
</evidence>
<evidence type="ECO:0000256" key="8">
    <source>
        <dbReference type="SAM" id="MobiDB-lite"/>
    </source>
</evidence>
<dbReference type="Proteomes" id="UP000480222">
    <property type="component" value="Unassembled WGS sequence"/>
</dbReference>
<comment type="similarity">
    <text evidence="7">Belongs to the CrgA family.</text>
</comment>